<dbReference type="InterPro" id="IPR025673">
    <property type="entry name" value="PCYCGC"/>
</dbReference>
<organism evidence="2 3">
    <name type="scientific">Paenibacillus endophyticus</name>
    <dbReference type="NCBI Taxonomy" id="1294268"/>
    <lineage>
        <taxon>Bacteria</taxon>
        <taxon>Bacillati</taxon>
        <taxon>Bacillota</taxon>
        <taxon>Bacilli</taxon>
        <taxon>Bacillales</taxon>
        <taxon>Paenibacillaceae</taxon>
        <taxon>Paenibacillus</taxon>
    </lineage>
</organism>
<dbReference type="Pfam" id="PF13798">
    <property type="entry name" value="PCYCGC"/>
    <property type="match status" value="1"/>
</dbReference>
<name>A0A7W5G8Z6_9BACL</name>
<evidence type="ECO:0000256" key="1">
    <source>
        <dbReference type="SAM" id="Phobius"/>
    </source>
</evidence>
<keyword evidence="3" id="KW-1185">Reference proteome</keyword>
<dbReference type="Proteomes" id="UP000518605">
    <property type="component" value="Unassembled WGS sequence"/>
</dbReference>
<evidence type="ECO:0000313" key="2">
    <source>
        <dbReference type="EMBL" id="MBB3151180.1"/>
    </source>
</evidence>
<keyword evidence="1" id="KW-0812">Transmembrane</keyword>
<protein>
    <submittedName>
        <fullName evidence="2">Uncharacterized protein</fullName>
    </submittedName>
</protein>
<keyword evidence="1" id="KW-0472">Membrane</keyword>
<evidence type="ECO:0000313" key="3">
    <source>
        <dbReference type="Proteomes" id="UP000518605"/>
    </source>
</evidence>
<sequence length="178" mass="19845">MMKRQRLTDEQIAQEHQHSRVRGILYALLLAFAFITLLTACGLADDDKAGAEHQHGSETWQTTSSYDELPAFLSDYTPHTSELYKAVHDHAHIMSGISCYCGCAEGVEVDNPHDSLLRCYVAEHPADEGSVTWTNHSTSCGICKKEMEEVIALSKQGKTAEEIRETIDGMYKPKKSVE</sequence>
<keyword evidence="1" id="KW-1133">Transmembrane helix</keyword>
<proteinExistence type="predicted"/>
<dbReference type="AlphaFoldDB" id="A0A7W5G8Z6"/>
<comment type="caution">
    <text evidence="2">The sequence shown here is derived from an EMBL/GenBank/DDBJ whole genome shotgun (WGS) entry which is preliminary data.</text>
</comment>
<gene>
    <name evidence="2" type="ORF">FHS16_001223</name>
</gene>
<feature type="transmembrane region" description="Helical" evidence="1">
    <location>
        <begin position="21"/>
        <end position="40"/>
    </location>
</feature>
<accession>A0A7W5G8Z6</accession>
<dbReference type="EMBL" id="JACHXW010000003">
    <property type="protein sequence ID" value="MBB3151180.1"/>
    <property type="molecule type" value="Genomic_DNA"/>
</dbReference>
<reference evidence="2 3" key="1">
    <citation type="submission" date="2020-08" db="EMBL/GenBank/DDBJ databases">
        <title>Genomic Encyclopedia of Type Strains, Phase III (KMG-III): the genomes of soil and plant-associated and newly described type strains.</title>
        <authorList>
            <person name="Whitman W."/>
        </authorList>
    </citation>
    <scope>NUCLEOTIDE SEQUENCE [LARGE SCALE GENOMIC DNA]</scope>
    <source>
        <strain evidence="2 3">CECT 8234</strain>
    </source>
</reference>